<evidence type="ECO:0000256" key="4">
    <source>
        <dbReference type="SAM" id="Coils"/>
    </source>
</evidence>
<keyword evidence="8" id="KW-1185">Reference proteome</keyword>
<name>A0A4R6PK80_NOCIG</name>
<dbReference type="InterPro" id="IPR027417">
    <property type="entry name" value="P-loop_NTPase"/>
</dbReference>
<evidence type="ECO:0000256" key="5">
    <source>
        <dbReference type="SAM" id="MobiDB-lite"/>
    </source>
</evidence>
<dbReference type="AlphaFoldDB" id="A0A4R6PK80"/>
<evidence type="ECO:0000256" key="3">
    <source>
        <dbReference type="ARBA" id="ARBA00022840"/>
    </source>
</evidence>
<dbReference type="PANTHER" id="PTHR19211">
    <property type="entry name" value="ATP-BINDING TRANSPORT PROTEIN-RELATED"/>
    <property type="match status" value="1"/>
</dbReference>
<dbReference type="SUPFAM" id="SSF52540">
    <property type="entry name" value="P-loop containing nucleoside triphosphate hydrolases"/>
    <property type="match status" value="2"/>
</dbReference>
<dbReference type="PROSITE" id="PS50893">
    <property type="entry name" value="ABC_TRANSPORTER_2"/>
    <property type="match status" value="2"/>
</dbReference>
<organism evidence="7 8">
    <name type="scientific">Nocardia ignorata</name>
    <dbReference type="NCBI Taxonomy" id="145285"/>
    <lineage>
        <taxon>Bacteria</taxon>
        <taxon>Bacillati</taxon>
        <taxon>Actinomycetota</taxon>
        <taxon>Actinomycetes</taxon>
        <taxon>Mycobacteriales</taxon>
        <taxon>Nocardiaceae</taxon>
        <taxon>Nocardia</taxon>
    </lineage>
</organism>
<dbReference type="PANTHER" id="PTHR19211:SF14">
    <property type="entry name" value="ATP-BINDING CASSETTE SUB-FAMILY F MEMBER 1"/>
    <property type="match status" value="1"/>
</dbReference>
<keyword evidence="4" id="KW-0175">Coiled coil</keyword>
<sequence>MPTSPSLPAGAHAHIRAASIHVTLGSRPVLADVSVTVSARSRLAIVGENGRGKTTLLHVLAGLLNPDSGSVSRVGTVGVAEQNITVRAGETVGDLVAETVEPAQRALRDLDAATLLLTEDAPGADDAYAAALDTATRLDAWDAERRVDIALAALNACTDRSRPLSTLSVGQRYRVRLACLLGATNDILLLDEPTNHLDRAGLDFLTDRLRAHPGGLVVVSHDRALLRAVAEEFLDLDPSPDGRPQLFAGGYAGWQEGRRRARDRWEHDYEAQLAERARLREAVDGARDRLSTGWRPDKGHGKHQRQSRAPGLVQILKRRQSDLEAHTITVPEPPLRLRFPELPLRRGTPALRCEGITVPGRLNAPIDLTLNAGDRLLITGPNGAGKSTLLAALAGTLAPATGAVHPHSTTRIALLGQEVPEWDPTATAGDVYARHAPDGARSLTSFGLLEKRAHRTPLGRLSQGQQRRLHLAIELAADPTVLLCDEPTNHLSTALVDDLTTALTTTPITVVIATHDRQMLADLADWPRLRLPDAAGEEVPDPPHRHAIRVEAQ</sequence>
<dbReference type="SMART" id="SM00382">
    <property type="entry name" value="AAA"/>
    <property type="match status" value="2"/>
</dbReference>
<protein>
    <submittedName>
        <fullName evidence="7">Macrolide transport system ATP-binding/permease protein</fullName>
    </submittedName>
</protein>
<reference evidence="7 8" key="1">
    <citation type="submission" date="2019-03" db="EMBL/GenBank/DDBJ databases">
        <title>Genomic Encyclopedia of Type Strains, Phase IV (KMG-IV): sequencing the most valuable type-strain genomes for metagenomic binning, comparative biology and taxonomic classification.</title>
        <authorList>
            <person name="Goeker M."/>
        </authorList>
    </citation>
    <scope>NUCLEOTIDE SEQUENCE [LARGE SCALE GENOMIC DNA]</scope>
    <source>
        <strain evidence="7 8">DSM 44496</strain>
    </source>
</reference>
<dbReference type="InterPro" id="IPR003439">
    <property type="entry name" value="ABC_transporter-like_ATP-bd"/>
</dbReference>
<dbReference type="Proteomes" id="UP000295087">
    <property type="component" value="Unassembled WGS sequence"/>
</dbReference>
<dbReference type="RefSeq" id="WP_084476005.1">
    <property type="nucleotide sequence ID" value="NZ_SNXK01000003.1"/>
</dbReference>
<evidence type="ECO:0000256" key="2">
    <source>
        <dbReference type="ARBA" id="ARBA00022741"/>
    </source>
</evidence>
<proteinExistence type="predicted"/>
<dbReference type="FunFam" id="3.40.50.300:FF:000011">
    <property type="entry name" value="Putative ABC transporter ATP-binding component"/>
    <property type="match status" value="1"/>
</dbReference>
<keyword evidence="3 7" id="KW-0067">ATP-binding</keyword>
<feature type="compositionally biased region" description="Basic and acidic residues" evidence="5">
    <location>
        <begin position="289"/>
        <end position="299"/>
    </location>
</feature>
<evidence type="ECO:0000256" key="1">
    <source>
        <dbReference type="ARBA" id="ARBA00022737"/>
    </source>
</evidence>
<keyword evidence="2" id="KW-0547">Nucleotide-binding</keyword>
<feature type="coiled-coil region" evidence="4">
    <location>
        <begin position="262"/>
        <end position="289"/>
    </location>
</feature>
<accession>A0A4R6PK80</accession>
<dbReference type="CDD" id="cd00267">
    <property type="entry name" value="ABC_ATPase"/>
    <property type="match status" value="1"/>
</dbReference>
<dbReference type="Pfam" id="PF00005">
    <property type="entry name" value="ABC_tran"/>
    <property type="match status" value="2"/>
</dbReference>
<evidence type="ECO:0000313" key="7">
    <source>
        <dbReference type="EMBL" id="TDP38818.1"/>
    </source>
</evidence>
<comment type="caution">
    <text evidence="7">The sequence shown here is derived from an EMBL/GenBank/DDBJ whole genome shotgun (WGS) entry which is preliminary data.</text>
</comment>
<evidence type="ECO:0000313" key="8">
    <source>
        <dbReference type="Proteomes" id="UP000295087"/>
    </source>
</evidence>
<dbReference type="EMBL" id="SNXK01000003">
    <property type="protein sequence ID" value="TDP38818.1"/>
    <property type="molecule type" value="Genomic_DNA"/>
</dbReference>
<feature type="domain" description="ABC transporter" evidence="6">
    <location>
        <begin position="15"/>
        <end position="263"/>
    </location>
</feature>
<feature type="region of interest" description="Disordered" evidence="5">
    <location>
        <begin position="289"/>
        <end position="308"/>
    </location>
</feature>
<gene>
    <name evidence="7" type="ORF">DFR75_103477</name>
</gene>
<evidence type="ECO:0000259" key="6">
    <source>
        <dbReference type="PROSITE" id="PS50893"/>
    </source>
</evidence>
<dbReference type="CDD" id="cd03221">
    <property type="entry name" value="ABCF_EF-3"/>
    <property type="match status" value="1"/>
</dbReference>
<feature type="domain" description="ABC transporter" evidence="6">
    <location>
        <begin position="337"/>
        <end position="552"/>
    </location>
</feature>
<dbReference type="Gene3D" id="3.40.50.300">
    <property type="entry name" value="P-loop containing nucleotide triphosphate hydrolases"/>
    <property type="match status" value="2"/>
</dbReference>
<keyword evidence="1" id="KW-0677">Repeat</keyword>
<dbReference type="GO" id="GO:0005524">
    <property type="term" value="F:ATP binding"/>
    <property type="evidence" value="ECO:0007669"/>
    <property type="project" value="UniProtKB-KW"/>
</dbReference>
<dbReference type="GO" id="GO:0016887">
    <property type="term" value="F:ATP hydrolysis activity"/>
    <property type="evidence" value="ECO:0007669"/>
    <property type="project" value="InterPro"/>
</dbReference>
<dbReference type="InterPro" id="IPR003593">
    <property type="entry name" value="AAA+_ATPase"/>
</dbReference>
<dbReference type="InterPro" id="IPR050611">
    <property type="entry name" value="ABCF"/>
</dbReference>